<feature type="compositionally biased region" description="Basic and acidic residues" evidence="1">
    <location>
        <begin position="22"/>
        <end position="31"/>
    </location>
</feature>
<name>A0ABY2HDW4_9HYPO</name>
<organism evidence="2 3">
    <name type="scientific">Trichoderma ghanense</name>
    <dbReference type="NCBI Taxonomy" id="65468"/>
    <lineage>
        <taxon>Eukaryota</taxon>
        <taxon>Fungi</taxon>
        <taxon>Dikarya</taxon>
        <taxon>Ascomycota</taxon>
        <taxon>Pezizomycotina</taxon>
        <taxon>Sordariomycetes</taxon>
        <taxon>Hypocreomycetidae</taxon>
        <taxon>Hypocreales</taxon>
        <taxon>Hypocreaceae</taxon>
        <taxon>Trichoderma</taxon>
    </lineage>
</organism>
<keyword evidence="3" id="KW-1185">Reference proteome</keyword>
<dbReference type="GeneID" id="300572900"/>
<feature type="compositionally biased region" description="Polar residues" evidence="1">
    <location>
        <begin position="8"/>
        <end position="18"/>
    </location>
</feature>
<evidence type="ECO:0000256" key="1">
    <source>
        <dbReference type="SAM" id="MobiDB-lite"/>
    </source>
</evidence>
<comment type="caution">
    <text evidence="2">The sequence shown here is derived from an EMBL/GenBank/DDBJ whole genome shotgun (WGS) entry which is preliminary data.</text>
</comment>
<evidence type="ECO:0000313" key="3">
    <source>
        <dbReference type="Proteomes" id="UP001642720"/>
    </source>
</evidence>
<reference evidence="2 3" key="1">
    <citation type="submission" date="2018-01" db="EMBL/GenBank/DDBJ databases">
        <title>Genome characterization of the sugarcane-associated fungus Trichoderma ghanense CCMA-1212 and their application in lignocelulose bioconversion.</title>
        <authorList>
            <person name="Steindorff A.S."/>
            <person name="Mendes T.D."/>
            <person name="Vilela E.S.D."/>
            <person name="Rodrigues D.S."/>
            <person name="Formighieri E.F."/>
            <person name="Melo I.S."/>
            <person name="Favaro L.C.L."/>
        </authorList>
    </citation>
    <scope>NUCLEOTIDE SEQUENCE [LARGE SCALE GENOMIC DNA]</scope>
    <source>
        <strain evidence="2 3">CCMA-1212</strain>
    </source>
</reference>
<accession>A0ABY2HDW4</accession>
<dbReference type="EMBL" id="PPTA01000001">
    <property type="protein sequence ID" value="TFB06579.1"/>
    <property type="molecule type" value="Genomic_DNA"/>
</dbReference>
<protein>
    <submittedName>
        <fullName evidence="2">Uncharacterized protein</fullName>
    </submittedName>
</protein>
<feature type="region of interest" description="Disordered" evidence="1">
    <location>
        <begin position="1"/>
        <end position="31"/>
    </location>
</feature>
<evidence type="ECO:0000313" key="2">
    <source>
        <dbReference type="EMBL" id="TFB06579.1"/>
    </source>
</evidence>
<sequence length="88" mass="9661">MESILQLEASSHSSSVLTSPGARERRHERLDDPAVLFRRRSALACPASPVRIPDTDMDGDRGGCRSGTISSKPQREAQRIWGVDGRIC</sequence>
<proteinExistence type="predicted"/>
<feature type="region of interest" description="Disordered" evidence="1">
    <location>
        <begin position="48"/>
        <end position="76"/>
    </location>
</feature>
<dbReference type="Proteomes" id="UP001642720">
    <property type="component" value="Unassembled WGS sequence"/>
</dbReference>
<dbReference type="RefSeq" id="XP_073562780.1">
    <property type="nucleotide sequence ID" value="XM_073698450.1"/>
</dbReference>
<gene>
    <name evidence="2" type="ORF">CCMA1212_001010</name>
</gene>